<keyword evidence="3" id="KW-1185">Reference proteome</keyword>
<sequence>MTAAFDEFSSASSTHPGSTSTGDNNGCSPSDVTPGALWRGSERTTSSNSITLESITVGMENTSLSDPSPLTAPKGPSSSESDDETDVDPALRARIEYTRILHQYTQRQLDYSISRAKTKAPTVAPSNHERS</sequence>
<accession>A0AAD7VVX4</accession>
<reference evidence="2" key="1">
    <citation type="submission" date="2023-03" db="EMBL/GenBank/DDBJ databases">
        <title>Near-Complete genome sequence of Lipomyces tetrasporous NRRL Y-64009, an oleaginous yeast capable of growing on lignocellulosic hydrolysates.</title>
        <authorList>
            <consortium name="Lawrence Berkeley National Laboratory"/>
            <person name="Jagtap S.S."/>
            <person name="Liu J.-J."/>
            <person name="Walukiewicz H.E."/>
            <person name="Pangilinan J."/>
            <person name="Lipzen A."/>
            <person name="Ahrendt S."/>
            <person name="Koriabine M."/>
            <person name="Cobaugh K."/>
            <person name="Salamov A."/>
            <person name="Yoshinaga Y."/>
            <person name="Ng V."/>
            <person name="Daum C."/>
            <person name="Grigoriev I.V."/>
            <person name="Slininger P.J."/>
            <person name="Dien B.S."/>
            <person name="Jin Y.-S."/>
            <person name="Rao C.V."/>
        </authorList>
    </citation>
    <scope>NUCLEOTIDE SEQUENCE</scope>
    <source>
        <strain evidence="2">NRRL Y-64009</strain>
    </source>
</reference>
<comment type="caution">
    <text evidence="2">The sequence shown here is derived from an EMBL/GenBank/DDBJ whole genome shotgun (WGS) entry which is preliminary data.</text>
</comment>
<evidence type="ECO:0000256" key="1">
    <source>
        <dbReference type="SAM" id="MobiDB-lite"/>
    </source>
</evidence>
<name>A0AAD7VVX4_9ASCO</name>
<dbReference type="EMBL" id="JARPMG010000001">
    <property type="protein sequence ID" value="KAJ8103973.1"/>
    <property type="molecule type" value="Genomic_DNA"/>
</dbReference>
<organism evidence="2 3">
    <name type="scientific">Lipomyces tetrasporus</name>
    <dbReference type="NCBI Taxonomy" id="54092"/>
    <lineage>
        <taxon>Eukaryota</taxon>
        <taxon>Fungi</taxon>
        <taxon>Dikarya</taxon>
        <taxon>Ascomycota</taxon>
        <taxon>Saccharomycotina</taxon>
        <taxon>Lipomycetes</taxon>
        <taxon>Lipomycetales</taxon>
        <taxon>Lipomycetaceae</taxon>
        <taxon>Lipomyces</taxon>
    </lineage>
</organism>
<feature type="compositionally biased region" description="Low complexity" evidence="1">
    <location>
        <begin position="9"/>
        <end position="21"/>
    </location>
</feature>
<feature type="region of interest" description="Disordered" evidence="1">
    <location>
        <begin position="112"/>
        <end position="131"/>
    </location>
</feature>
<feature type="compositionally biased region" description="Polar residues" evidence="1">
    <location>
        <begin position="43"/>
        <end position="68"/>
    </location>
</feature>
<evidence type="ECO:0000313" key="3">
    <source>
        <dbReference type="Proteomes" id="UP001217417"/>
    </source>
</evidence>
<protein>
    <submittedName>
        <fullName evidence="2">Uncharacterized protein</fullName>
    </submittedName>
</protein>
<feature type="region of interest" description="Disordered" evidence="1">
    <location>
        <begin position="1"/>
        <end position="90"/>
    </location>
</feature>
<evidence type="ECO:0000313" key="2">
    <source>
        <dbReference type="EMBL" id="KAJ8103973.1"/>
    </source>
</evidence>
<dbReference type="AlphaFoldDB" id="A0AAD7VVX4"/>
<dbReference type="Proteomes" id="UP001217417">
    <property type="component" value="Unassembled WGS sequence"/>
</dbReference>
<dbReference type="GeneID" id="80879096"/>
<feature type="compositionally biased region" description="Polar residues" evidence="1">
    <location>
        <begin position="22"/>
        <end position="31"/>
    </location>
</feature>
<proteinExistence type="predicted"/>
<dbReference type="RefSeq" id="XP_056047423.1">
    <property type="nucleotide sequence ID" value="XM_056183930.1"/>
</dbReference>
<gene>
    <name evidence="2" type="ORF">POJ06DRAFT_10226</name>
</gene>